<dbReference type="NCBIfam" id="TIGR01484">
    <property type="entry name" value="HAD-SF-IIB"/>
    <property type="match status" value="1"/>
</dbReference>
<dbReference type="GO" id="GO:0000287">
    <property type="term" value="F:magnesium ion binding"/>
    <property type="evidence" value="ECO:0007669"/>
    <property type="project" value="TreeGrafter"/>
</dbReference>
<comment type="caution">
    <text evidence="1">The sequence shown here is derived from an EMBL/GenBank/DDBJ whole genome shotgun (WGS) entry which is preliminary data.</text>
</comment>
<accession>A0A9D2AX27</accession>
<name>A0A9D2AX27_9FIRM</name>
<dbReference type="InterPro" id="IPR023214">
    <property type="entry name" value="HAD_sf"/>
</dbReference>
<evidence type="ECO:0000313" key="2">
    <source>
        <dbReference type="Proteomes" id="UP000886780"/>
    </source>
</evidence>
<dbReference type="SFLD" id="SFLDS00003">
    <property type="entry name" value="Haloacid_Dehalogenase"/>
    <property type="match status" value="1"/>
</dbReference>
<sequence length="266" mass="30188">MDKKIAFFDIDGTLINVPTGLMSPTEETIRALNQFQAQGNLIFVATSRGALPFQADDLHFDGFVGEDGHYIVYDGQVLVNDLFTADEVRRLIEVFQKYDGRCMYHSHQNSWCDCWEDEYIQRHRKAFSHTTEKPANLIEKLDADSMDLIACCVMFKNVEDLRGAYAALDDMCTMVAYETGIIRMDVYRKGFKKGTGVQYMYERLGIPRENTYAFGDGINDIEMFELVGHGIAMGNAIDELKAVAEAVTDDVTDNGVAHYFEKYLLE</sequence>
<dbReference type="PROSITE" id="PS01229">
    <property type="entry name" value="COF_2"/>
    <property type="match status" value="1"/>
</dbReference>
<dbReference type="Gene3D" id="3.40.50.1000">
    <property type="entry name" value="HAD superfamily/HAD-like"/>
    <property type="match status" value="1"/>
</dbReference>
<dbReference type="GO" id="GO:0016791">
    <property type="term" value="F:phosphatase activity"/>
    <property type="evidence" value="ECO:0007669"/>
    <property type="project" value="TreeGrafter"/>
</dbReference>
<organism evidence="1 2">
    <name type="scientific">Candidatus Lachnoclostridium stercoripullorum</name>
    <dbReference type="NCBI Taxonomy" id="2838635"/>
    <lineage>
        <taxon>Bacteria</taxon>
        <taxon>Bacillati</taxon>
        <taxon>Bacillota</taxon>
        <taxon>Clostridia</taxon>
        <taxon>Lachnospirales</taxon>
        <taxon>Lachnospiraceae</taxon>
    </lineage>
</organism>
<dbReference type="PANTHER" id="PTHR10000">
    <property type="entry name" value="PHOSPHOSERINE PHOSPHATASE"/>
    <property type="match status" value="1"/>
</dbReference>
<dbReference type="SUPFAM" id="SSF56784">
    <property type="entry name" value="HAD-like"/>
    <property type="match status" value="1"/>
</dbReference>
<dbReference type="EMBL" id="DXEU01000101">
    <property type="protein sequence ID" value="HIX52301.1"/>
    <property type="molecule type" value="Genomic_DNA"/>
</dbReference>
<keyword evidence="1" id="KW-0378">Hydrolase</keyword>
<dbReference type="SFLD" id="SFLDG01140">
    <property type="entry name" value="C2.B:_Phosphomannomutase_and_P"/>
    <property type="match status" value="1"/>
</dbReference>
<dbReference type="Proteomes" id="UP000886780">
    <property type="component" value="Unassembled WGS sequence"/>
</dbReference>
<protein>
    <submittedName>
        <fullName evidence="1">HAD family hydrolase</fullName>
    </submittedName>
</protein>
<dbReference type="Pfam" id="PF08282">
    <property type="entry name" value="Hydrolase_3"/>
    <property type="match status" value="1"/>
</dbReference>
<dbReference type="NCBIfam" id="TIGR00099">
    <property type="entry name" value="Cof-subfamily"/>
    <property type="match status" value="1"/>
</dbReference>
<dbReference type="InterPro" id="IPR036412">
    <property type="entry name" value="HAD-like_sf"/>
</dbReference>
<gene>
    <name evidence="1" type="ORF">IAA28_05810</name>
</gene>
<dbReference type="GO" id="GO:0005829">
    <property type="term" value="C:cytosol"/>
    <property type="evidence" value="ECO:0007669"/>
    <property type="project" value="TreeGrafter"/>
</dbReference>
<reference evidence="1" key="1">
    <citation type="journal article" date="2021" name="PeerJ">
        <title>Extensive microbial diversity within the chicken gut microbiome revealed by metagenomics and culture.</title>
        <authorList>
            <person name="Gilroy R."/>
            <person name="Ravi A."/>
            <person name="Getino M."/>
            <person name="Pursley I."/>
            <person name="Horton D.L."/>
            <person name="Alikhan N.F."/>
            <person name="Baker D."/>
            <person name="Gharbi K."/>
            <person name="Hall N."/>
            <person name="Watson M."/>
            <person name="Adriaenssens E.M."/>
            <person name="Foster-Nyarko E."/>
            <person name="Jarju S."/>
            <person name="Secka A."/>
            <person name="Antonio M."/>
            <person name="Oren A."/>
            <person name="Chaudhuri R.R."/>
            <person name="La Ragione R."/>
            <person name="Hildebrand F."/>
            <person name="Pallen M.J."/>
        </authorList>
    </citation>
    <scope>NUCLEOTIDE SEQUENCE</scope>
    <source>
        <strain evidence="1">ChiGjej4B4-12881</strain>
    </source>
</reference>
<dbReference type="PANTHER" id="PTHR10000:SF25">
    <property type="entry name" value="PHOSPHATASE YKRA-RELATED"/>
    <property type="match status" value="1"/>
</dbReference>
<dbReference type="InterPro" id="IPR000150">
    <property type="entry name" value="Cof"/>
</dbReference>
<dbReference type="Gene3D" id="3.30.1240.10">
    <property type="match status" value="1"/>
</dbReference>
<dbReference type="AlphaFoldDB" id="A0A9D2AX27"/>
<proteinExistence type="predicted"/>
<reference evidence="1" key="2">
    <citation type="submission" date="2021-04" db="EMBL/GenBank/DDBJ databases">
        <authorList>
            <person name="Gilroy R."/>
        </authorList>
    </citation>
    <scope>NUCLEOTIDE SEQUENCE</scope>
    <source>
        <strain evidence="1">ChiGjej4B4-12881</strain>
    </source>
</reference>
<dbReference type="InterPro" id="IPR006379">
    <property type="entry name" value="HAD-SF_hydro_IIB"/>
</dbReference>
<evidence type="ECO:0000313" key="1">
    <source>
        <dbReference type="EMBL" id="HIX52301.1"/>
    </source>
</evidence>